<dbReference type="EMBL" id="CH476640">
    <property type="protein sequence ID" value="EDN97419.1"/>
    <property type="molecule type" value="Genomic_DNA"/>
</dbReference>
<name>A7F3U8_SCLS1</name>
<dbReference type="OMA" id="WINFESK"/>
<evidence type="ECO:0000313" key="2">
    <source>
        <dbReference type="Proteomes" id="UP000001312"/>
    </source>
</evidence>
<dbReference type="KEGG" id="ssl:SS1G_11944"/>
<accession>A7F3U8</accession>
<reference evidence="2" key="1">
    <citation type="journal article" date="2011" name="PLoS Genet.">
        <title>Genomic analysis of the necrotrophic fungal pathogens Sclerotinia sclerotiorum and Botrytis cinerea.</title>
        <authorList>
            <person name="Amselem J."/>
            <person name="Cuomo C.A."/>
            <person name="van Kan J.A."/>
            <person name="Viaud M."/>
            <person name="Benito E.P."/>
            <person name="Couloux A."/>
            <person name="Coutinho P.M."/>
            <person name="de Vries R.P."/>
            <person name="Dyer P.S."/>
            <person name="Fillinger S."/>
            <person name="Fournier E."/>
            <person name="Gout L."/>
            <person name="Hahn M."/>
            <person name="Kohn L."/>
            <person name="Lapalu N."/>
            <person name="Plummer K.M."/>
            <person name="Pradier J.M."/>
            <person name="Quevillon E."/>
            <person name="Sharon A."/>
            <person name="Simon A."/>
            <person name="ten Have A."/>
            <person name="Tudzynski B."/>
            <person name="Tudzynski P."/>
            <person name="Wincker P."/>
            <person name="Andrew M."/>
            <person name="Anthouard V."/>
            <person name="Beever R.E."/>
            <person name="Beffa R."/>
            <person name="Benoit I."/>
            <person name="Bouzid O."/>
            <person name="Brault B."/>
            <person name="Chen Z."/>
            <person name="Choquer M."/>
            <person name="Collemare J."/>
            <person name="Cotton P."/>
            <person name="Danchin E.G."/>
            <person name="Da Silva C."/>
            <person name="Gautier A."/>
            <person name="Giraud C."/>
            <person name="Giraud T."/>
            <person name="Gonzalez C."/>
            <person name="Grossetete S."/>
            <person name="Guldener U."/>
            <person name="Henrissat B."/>
            <person name="Howlett B.J."/>
            <person name="Kodira C."/>
            <person name="Kretschmer M."/>
            <person name="Lappartient A."/>
            <person name="Leroch M."/>
            <person name="Levis C."/>
            <person name="Mauceli E."/>
            <person name="Neuveglise C."/>
            <person name="Oeser B."/>
            <person name="Pearson M."/>
            <person name="Poulain J."/>
            <person name="Poussereau N."/>
            <person name="Quesneville H."/>
            <person name="Rascle C."/>
            <person name="Schumacher J."/>
            <person name="Segurens B."/>
            <person name="Sexton A."/>
            <person name="Silva E."/>
            <person name="Sirven C."/>
            <person name="Soanes D.M."/>
            <person name="Talbot N.J."/>
            <person name="Templeton M."/>
            <person name="Yandava C."/>
            <person name="Yarden O."/>
            <person name="Zeng Q."/>
            <person name="Rollins J.A."/>
            <person name="Lebrun M.H."/>
            <person name="Dickman M."/>
        </authorList>
    </citation>
    <scope>NUCLEOTIDE SEQUENCE [LARGE SCALE GENOMIC DNA]</scope>
    <source>
        <strain evidence="2">ATCC 18683 / 1980 / Ss-1</strain>
    </source>
</reference>
<keyword evidence="2" id="KW-1185">Reference proteome</keyword>
<proteinExistence type="predicted"/>
<dbReference type="AlphaFoldDB" id="A7F3U8"/>
<dbReference type="GeneID" id="5483084"/>
<gene>
    <name evidence="1" type="ORF">SS1G_11944</name>
</gene>
<protein>
    <submittedName>
        <fullName evidence="1">Uncharacterized protein</fullName>
    </submittedName>
</protein>
<dbReference type="Proteomes" id="UP000001312">
    <property type="component" value="Unassembled WGS sequence"/>
</dbReference>
<dbReference type="RefSeq" id="XP_001586915.1">
    <property type="nucleotide sequence ID" value="XM_001586865.1"/>
</dbReference>
<sequence>MASSRPIETKIKAEIAGYDLRTSDGAANAVYVSFGRTVRVPDNGIEYPQLPDLGKIPLYSIRKYASKLSSDIVVKGGAFIPIRRSEAFWLNFHSHSEHPFAIKIYVDGINIISGETKSATQQNYKVNNCKQDYIVVPGQHWFDGIPNADGKVTQFPTAPESKLYLVPYMYQERLTEEKTILPEGLLHQPIHKDILAPQRYDRGNQGIVNVQLFDPKTFSKITEEEEPSNPPIADIYALKSPFSQFYGEQGGIWERIFDSIVAKGYDGLNEFQLVKTIENRSEAKIEHGAVELNEVDRQRDGITLHARNMT</sequence>
<organism evidence="1 2">
    <name type="scientific">Sclerotinia sclerotiorum (strain ATCC 18683 / 1980 / Ss-1)</name>
    <name type="common">White mold</name>
    <name type="synonym">Whetzelinia sclerotiorum</name>
    <dbReference type="NCBI Taxonomy" id="665079"/>
    <lineage>
        <taxon>Eukaryota</taxon>
        <taxon>Fungi</taxon>
        <taxon>Dikarya</taxon>
        <taxon>Ascomycota</taxon>
        <taxon>Pezizomycotina</taxon>
        <taxon>Leotiomycetes</taxon>
        <taxon>Helotiales</taxon>
        <taxon>Sclerotiniaceae</taxon>
        <taxon>Sclerotinia</taxon>
    </lineage>
</organism>
<evidence type="ECO:0000313" key="1">
    <source>
        <dbReference type="EMBL" id="EDN97419.1"/>
    </source>
</evidence>
<dbReference type="InParanoid" id="A7F3U8"/>